<evidence type="ECO:0000313" key="10">
    <source>
        <dbReference type="Proteomes" id="UP001623330"/>
    </source>
</evidence>
<evidence type="ECO:0000256" key="3">
    <source>
        <dbReference type="ARBA" id="ARBA00022574"/>
    </source>
</evidence>
<comment type="caution">
    <text evidence="9">The sequence shown here is derived from an EMBL/GenBank/DDBJ whole genome shotgun (WGS) entry which is preliminary data.</text>
</comment>
<comment type="subcellular location">
    <subcellularLocation>
        <location evidence="7">Cytoplasm</location>
        <location evidence="7">Cytoskeleton</location>
        <location evidence="7">Actin patch</location>
    </subcellularLocation>
</comment>
<evidence type="ECO:0000313" key="9">
    <source>
        <dbReference type="EMBL" id="KAL3229095.1"/>
    </source>
</evidence>
<dbReference type="InterPro" id="IPR001680">
    <property type="entry name" value="WD40_rpt"/>
</dbReference>
<protein>
    <recommendedName>
        <fullName evidence="7">Actin-related protein 2/3 complex subunit</fullName>
    </recommendedName>
</protein>
<reference evidence="9 10" key="1">
    <citation type="submission" date="2024-05" db="EMBL/GenBank/DDBJ databases">
        <title>Long read based assembly of the Candida bracarensis genome reveals expanded adhesin content.</title>
        <authorList>
            <person name="Marcet-Houben M."/>
            <person name="Ksiezopolska E."/>
            <person name="Gabaldon T."/>
        </authorList>
    </citation>
    <scope>NUCLEOTIDE SEQUENCE [LARGE SCALE GENOMIC DNA]</scope>
    <source>
        <strain evidence="9 10">CBM6</strain>
    </source>
</reference>
<dbReference type="PANTHER" id="PTHR10709:SF2">
    <property type="entry name" value="ACTIN-RELATED PROTEIN 2_3 COMPLEX SUBUNIT"/>
    <property type="match status" value="1"/>
</dbReference>
<evidence type="ECO:0000256" key="5">
    <source>
        <dbReference type="ARBA" id="ARBA00023203"/>
    </source>
</evidence>
<keyword evidence="5 7" id="KW-0009">Actin-binding</keyword>
<keyword evidence="4" id="KW-0677">Repeat</keyword>
<dbReference type="PANTHER" id="PTHR10709">
    <property type="entry name" value="ACTIN-RELATED PROTEIN 2/3 COMPLEX SUBUNIT 1"/>
    <property type="match status" value="1"/>
</dbReference>
<keyword evidence="2 7" id="KW-0963">Cytoplasm</keyword>
<dbReference type="SUPFAM" id="SSF50978">
    <property type="entry name" value="WD40 repeat-like"/>
    <property type="match status" value="1"/>
</dbReference>
<dbReference type="Pfam" id="PF00400">
    <property type="entry name" value="WD40"/>
    <property type="match status" value="2"/>
</dbReference>
<keyword evidence="10" id="KW-1185">Reference proteome</keyword>
<name>A0ABR4NMR8_9SACH</name>
<evidence type="ECO:0000256" key="4">
    <source>
        <dbReference type="ARBA" id="ARBA00022737"/>
    </source>
</evidence>
<evidence type="ECO:0000256" key="8">
    <source>
        <dbReference type="PROSITE-ProRule" id="PRU00221"/>
    </source>
</evidence>
<dbReference type="PIRSF" id="PIRSF038093">
    <property type="entry name" value="ARP2/3_su1"/>
    <property type="match status" value="1"/>
</dbReference>
<dbReference type="EMBL" id="JBEVYD010000012">
    <property type="protein sequence ID" value="KAL3229095.1"/>
    <property type="molecule type" value="Genomic_DNA"/>
</dbReference>
<dbReference type="Proteomes" id="UP001623330">
    <property type="component" value="Unassembled WGS sequence"/>
</dbReference>
<keyword evidence="6 7" id="KW-0206">Cytoskeleton</keyword>
<gene>
    <name evidence="9" type="ORF">RNJ44_02182</name>
</gene>
<dbReference type="InterPro" id="IPR036322">
    <property type="entry name" value="WD40_repeat_dom_sf"/>
</dbReference>
<accession>A0ABR4NMR8</accession>
<dbReference type="InterPro" id="IPR017383">
    <property type="entry name" value="ARPC1"/>
</dbReference>
<evidence type="ECO:0000256" key="7">
    <source>
        <dbReference type="PIRNR" id="PIRNR038093"/>
    </source>
</evidence>
<evidence type="ECO:0000256" key="2">
    <source>
        <dbReference type="ARBA" id="ARBA00022490"/>
    </source>
</evidence>
<dbReference type="PROSITE" id="PS50082">
    <property type="entry name" value="WD_REPEATS_2"/>
    <property type="match status" value="1"/>
</dbReference>
<organism evidence="9 10">
    <name type="scientific">Nakaseomyces bracarensis</name>
    <dbReference type="NCBI Taxonomy" id="273131"/>
    <lineage>
        <taxon>Eukaryota</taxon>
        <taxon>Fungi</taxon>
        <taxon>Dikarya</taxon>
        <taxon>Ascomycota</taxon>
        <taxon>Saccharomycotina</taxon>
        <taxon>Saccharomycetes</taxon>
        <taxon>Saccharomycetales</taxon>
        <taxon>Saccharomycetaceae</taxon>
        <taxon>Nakaseomyces</taxon>
    </lineage>
</organism>
<sequence length="373" mass="41158">MSDNSVLATYKLVKAPIYSHCYSADRSILAITCESQCLIYRVNGSSPQLVATLANHDKLVTAVDISPHGRIVTCSQDRNAYVWEPLSDGSYKPTLVLLRINRAATAVSWAPSGYKFAVGSSARIIAVCYYEHENNWWVSKHIKKPIKSTINCLSWHSNGVLLATGGTDGYMRVFSGYVKGLDSKESVAGSPWGDKFPFGSLVKEWYQGAYIHDVQWRSNQERIAYVSHDAKLNIVDSKGTYQFVDAPDGLPFDAVLWINDNEIVCAGYSCHPVLFSESSQGWKFSKNIDKIGAQKQPVAPSSNGDDEDENPTFGMSALKKFKELDLKGKVTMEVQESAHENTITELAPYAESNGQVTQVSSCGLDGKIVIYKI</sequence>
<dbReference type="InterPro" id="IPR015943">
    <property type="entry name" value="WD40/YVTN_repeat-like_dom_sf"/>
</dbReference>
<keyword evidence="3 8" id="KW-0853">WD repeat</keyword>
<evidence type="ECO:0000256" key="6">
    <source>
        <dbReference type="ARBA" id="ARBA00023212"/>
    </source>
</evidence>
<feature type="repeat" description="WD" evidence="8">
    <location>
        <begin position="53"/>
        <end position="84"/>
    </location>
</feature>
<dbReference type="SMART" id="SM00320">
    <property type="entry name" value="WD40"/>
    <property type="match status" value="6"/>
</dbReference>
<comment type="function">
    <text evidence="7">Functions as component of the Arp2/3 complex which is involved in regulation of actin polymerization and together with an activating nucleation-promoting factor (NPF) mediates the formation of branched actin networks.</text>
</comment>
<dbReference type="Gene3D" id="2.130.10.10">
    <property type="entry name" value="YVTN repeat-like/Quinoprotein amine dehydrogenase"/>
    <property type="match status" value="1"/>
</dbReference>
<evidence type="ECO:0000256" key="1">
    <source>
        <dbReference type="ARBA" id="ARBA00006260"/>
    </source>
</evidence>
<comment type="similarity">
    <text evidence="1 7">Belongs to the WD repeat ARPC1 family.</text>
</comment>
<proteinExistence type="inferred from homology"/>